<dbReference type="InterPro" id="IPR050879">
    <property type="entry name" value="Acyltransferase_3"/>
</dbReference>
<dbReference type="GO" id="GO:0000271">
    <property type="term" value="P:polysaccharide biosynthetic process"/>
    <property type="evidence" value="ECO:0007669"/>
    <property type="project" value="TreeGrafter"/>
</dbReference>
<dbReference type="PANTHER" id="PTHR23028">
    <property type="entry name" value="ACETYLTRANSFERASE"/>
    <property type="match status" value="1"/>
</dbReference>
<dbReference type="EMBL" id="LR134477">
    <property type="protein sequence ID" value="VEI16091.1"/>
    <property type="molecule type" value="Genomic_DNA"/>
</dbReference>
<dbReference type="InterPro" id="IPR002656">
    <property type="entry name" value="Acyl_transf_3_dom"/>
</dbReference>
<gene>
    <name evidence="2" type="ORF">NCTC10951_01497</name>
</gene>
<dbReference type="GO" id="GO:0016747">
    <property type="term" value="F:acyltransferase activity, transferring groups other than amino-acyl groups"/>
    <property type="evidence" value="ECO:0007669"/>
    <property type="project" value="InterPro"/>
</dbReference>
<name>A0A448PKZ1_ACTVI</name>
<dbReference type="Proteomes" id="UP000268658">
    <property type="component" value="Chromosome"/>
</dbReference>
<dbReference type="KEGG" id="avc:NCTC10951_01497"/>
<reference evidence="2 3" key="1">
    <citation type="submission" date="2018-12" db="EMBL/GenBank/DDBJ databases">
        <authorList>
            <consortium name="Pathogen Informatics"/>
        </authorList>
    </citation>
    <scope>NUCLEOTIDE SEQUENCE [LARGE SCALE GENOMIC DNA]</scope>
    <source>
        <strain evidence="2 3">NCTC10951</strain>
    </source>
</reference>
<proteinExistence type="predicted"/>
<evidence type="ECO:0000259" key="1">
    <source>
        <dbReference type="Pfam" id="PF01757"/>
    </source>
</evidence>
<organism evidence="2 3">
    <name type="scientific">Actinomyces viscosus</name>
    <dbReference type="NCBI Taxonomy" id="1656"/>
    <lineage>
        <taxon>Bacteria</taxon>
        <taxon>Bacillati</taxon>
        <taxon>Actinomycetota</taxon>
        <taxon>Actinomycetes</taxon>
        <taxon>Actinomycetales</taxon>
        <taxon>Actinomycetaceae</taxon>
        <taxon>Actinomyces</taxon>
    </lineage>
</organism>
<dbReference type="OrthoDB" id="9796461at2"/>
<keyword evidence="2" id="KW-0808">Transferase</keyword>
<dbReference type="PANTHER" id="PTHR23028:SF53">
    <property type="entry name" value="ACYL_TRANSF_3 DOMAIN-CONTAINING PROTEIN"/>
    <property type="match status" value="1"/>
</dbReference>
<dbReference type="GO" id="GO:0016020">
    <property type="term" value="C:membrane"/>
    <property type="evidence" value="ECO:0007669"/>
    <property type="project" value="TreeGrafter"/>
</dbReference>
<dbReference type="AlphaFoldDB" id="A0A448PKZ1"/>
<keyword evidence="2" id="KW-0012">Acyltransferase</keyword>
<sequence>MSVTRSAGLFSPRDLGSRDNALNLLRLVLAFLVFYSHADILAGTGDGFEVAGQHLGSWGVVGFFAISGFLITGSRMRADAGPYLINRVTRIFPGFLFSLVFVAFVMAPVAHLIEKGTLDGFFGAAPTPGSYIYSNVLLHISTYNIGTTLATVPYPGAWNGSLWSLYYEFWCYIIIGVFLSWRFTRSHVWPTAALFLVSVAMHAGIHRISPYVDGNSEFALLIFMLPYFLGGALMYQLRERIPMKPWIALIATAGAVALILMLPSFGAQLASPLIAYVILWLGAVLPSPEIIKVHDISYGVYIYHFPVLQLLILLGMHRHGLPLLLLVAGVVTVVLSIASWLGIERAAMRWSRGRRPWGDLRQEAR</sequence>
<dbReference type="RefSeq" id="WP_126414079.1">
    <property type="nucleotide sequence ID" value="NZ_JASPER010000006.1"/>
</dbReference>
<protein>
    <submittedName>
        <fullName evidence="2">Acyltransferase family</fullName>
    </submittedName>
</protein>
<evidence type="ECO:0000313" key="3">
    <source>
        <dbReference type="Proteomes" id="UP000268658"/>
    </source>
</evidence>
<evidence type="ECO:0000313" key="2">
    <source>
        <dbReference type="EMBL" id="VEI16091.1"/>
    </source>
</evidence>
<dbReference type="Pfam" id="PF01757">
    <property type="entry name" value="Acyl_transf_3"/>
    <property type="match status" value="1"/>
</dbReference>
<accession>A0A448PKZ1</accession>
<feature type="domain" description="Acyltransferase 3" evidence="1">
    <location>
        <begin position="20"/>
        <end position="339"/>
    </location>
</feature>